<dbReference type="EMBL" id="ADBV01015880">
    <property type="protein sequence ID" value="EJW72578.1"/>
    <property type="molecule type" value="Genomic_DNA"/>
</dbReference>
<sequence>QCPKGTVHINNTCELCPAGSYQDEVAQITCKPCPEQTFTQFPGSQTFNACLR</sequence>
<accession>J9DSH4</accession>
<reference evidence="3" key="1">
    <citation type="submission" date="2012-08" db="EMBL/GenBank/DDBJ databases">
        <title>The Genome Sequence of Wuchereria bancrofti.</title>
        <authorList>
            <person name="Nutman T.B."/>
            <person name="Fink D.L."/>
            <person name="Russ C."/>
            <person name="Young S."/>
            <person name="Zeng Q."/>
            <person name="Koehrsen M."/>
            <person name="Alvarado L."/>
            <person name="Berlin A."/>
            <person name="Chapman S.B."/>
            <person name="Chen Z."/>
            <person name="Freedman E."/>
            <person name="Gellesch M."/>
            <person name="Goldberg J."/>
            <person name="Griggs A."/>
            <person name="Gujja S."/>
            <person name="Heilman E.R."/>
            <person name="Heiman D."/>
            <person name="Hepburn T."/>
            <person name="Howarth C."/>
            <person name="Jen D."/>
            <person name="Larson L."/>
            <person name="Lewis B."/>
            <person name="Mehta T."/>
            <person name="Park D."/>
            <person name="Pearson M."/>
            <person name="Roberts A."/>
            <person name="Saif S."/>
            <person name="Shea T."/>
            <person name="Shenoy N."/>
            <person name="Sisk P."/>
            <person name="Stolte C."/>
            <person name="Sykes S."/>
            <person name="Walk T."/>
            <person name="White J."/>
            <person name="Yandava C."/>
            <person name="Haas B."/>
            <person name="Henn M.R."/>
            <person name="Nusbaum C."/>
            <person name="Birren B."/>
        </authorList>
    </citation>
    <scope>NUCLEOTIDE SEQUENCE [LARGE SCALE GENOMIC DNA]</scope>
    <source>
        <strain evidence="3">NA</strain>
    </source>
</reference>
<dbReference type="Gene3D" id="2.10.50.10">
    <property type="entry name" value="Tumor Necrosis Factor Receptor, subunit A, domain 2"/>
    <property type="match status" value="1"/>
</dbReference>
<evidence type="ECO:0000313" key="2">
    <source>
        <dbReference type="EMBL" id="EJW72578.1"/>
    </source>
</evidence>
<dbReference type="SMART" id="SM01411">
    <property type="entry name" value="Ephrin_rec_like"/>
    <property type="match status" value="1"/>
</dbReference>
<dbReference type="Pfam" id="PF07699">
    <property type="entry name" value="Ephrin_rec_like"/>
    <property type="match status" value="1"/>
</dbReference>
<organism evidence="2 3">
    <name type="scientific">Wuchereria bancrofti</name>
    <dbReference type="NCBI Taxonomy" id="6293"/>
    <lineage>
        <taxon>Eukaryota</taxon>
        <taxon>Metazoa</taxon>
        <taxon>Ecdysozoa</taxon>
        <taxon>Nematoda</taxon>
        <taxon>Chromadorea</taxon>
        <taxon>Rhabditida</taxon>
        <taxon>Spirurina</taxon>
        <taxon>Spiruromorpha</taxon>
        <taxon>Filarioidea</taxon>
        <taxon>Onchocercidae</taxon>
        <taxon>Wuchereria</taxon>
    </lineage>
</organism>
<evidence type="ECO:0000313" key="3">
    <source>
        <dbReference type="Proteomes" id="UP000004810"/>
    </source>
</evidence>
<gene>
    <name evidence="2" type="ORF">WUBG_16514</name>
</gene>
<feature type="non-terminal residue" evidence="2">
    <location>
        <position position="1"/>
    </location>
</feature>
<dbReference type="Proteomes" id="UP000004810">
    <property type="component" value="Unassembled WGS sequence"/>
</dbReference>
<dbReference type="AlphaFoldDB" id="J9DSH4"/>
<protein>
    <recommendedName>
        <fullName evidence="1">Tyrosine-protein kinase ephrin type A/B receptor-like domain-containing protein</fullName>
    </recommendedName>
</protein>
<dbReference type="InterPro" id="IPR011641">
    <property type="entry name" value="Tyr-kin_ephrin_A/B_rcpt-like"/>
</dbReference>
<evidence type="ECO:0000259" key="1">
    <source>
        <dbReference type="Pfam" id="PF07699"/>
    </source>
</evidence>
<feature type="domain" description="Tyrosine-protein kinase ephrin type A/B receptor-like" evidence="1">
    <location>
        <begin position="10"/>
        <end position="50"/>
    </location>
</feature>
<dbReference type="SUPFAM" id="SSF57184">
    <property type="entry name" value="Growth factor receptor domain"/>
    <property type="match status" value="1"/>
</dbReference>
<comment type="caution">
    <text evidence="2">The sequence shown here is derived from an EMBL/GenBank/DDBJ whole genome shotgun (WGS) entry which is preliminary data.</text>
</comment>
<name>J9DSH4_WUCBA</name>
<feature type="non-terminal residue" evidence="2">
    <location>
        <position position="52"/>
    </location>
</feature>
<dbReference type="InterPro" id="IPR009030">
    <property type="entry name" value="Growth_fac_rcpt_cys_sf"/>
</dbReference>
<proteinExistence type="predicted"/>